<sequence length="77" mass="8725">MKITAKIEFRYINPEYAEAAYESLHPDNVGYIESYVENESMICCIEGDSVGRLLATADDLIFCETMVEKIAELTKKP</sequence>
<dbReference type="EMBL" id="CP002551">
    <property type="protein sequence ID" value="ADZ08629.1"/>
    <property type="molecule type" value="Genomic_DNA"/>
</dbReference>
<proteinExistence type="predicted"/>
<evidence type="ECO:0000313" key="1">
    <source>
        <dbReference type="EMBL" id="ADZ08629.1"/>
    </source>
</evidence>
<reference evidence="2" key="1">
    <citation type="submission" date="2011-02" db="EMBL/GenBank/DDBJ databases">
        <title>Complete sequence of Methanobacterium sp. AL-21.</title>
        <authorList>
            <consortium name="US DOE Joint Genome Institute"/>
            <person name="Lucas S."/>
            <person name="Copeland A."/>
            <person name="Lapidus A."/>
            <person name="Cheng J.-F."/>
            <person name="Goodwin L."/>
            <person name="Pitluck S."/>
            <person name="Chertkov O."/>
            <person name="Detter J.C."/>
            <person name="Han C."/>
            <person name="Tapia R."/>
            <person name="Land M."/>
            <person name="Hauser L."/>
            <person name="Kyrpides N."/>
            <person name="Ivanova N."/>
            <person name="Mikhailova N."/>
            <person name="Pagani I."/>
            <person name="Cadillo-Quiroz H."/>
            <person name="Imachi H."/>
            <person name="Zinder S."/>
            <person name="Liu W."/>
            <person name="Woyke T."/>
        </authorList>
    </citation>
    <scope>NUCLEOTIDE SEQUENCE [LARGE SCALE GENOMIC DNA]</scope>
    <source>
        <strain evidence="2">AL-21</strain>
    </source>
</reference>
<dbReference type="OrthoDB" id="81933at2157"/>
<evidence type="ECO:0000313" key="2">
    <source>
        <dbReference type="Proteomes" id="UP000007490"/>
    </source>
</evidence>
<dbReference type="Proteomes" id="UP000007490">
    <property type="component" value="Chromosome"/>
</dbReference>
<gene>
    <name evidence="1" type="ordered locus">Metbo_0377</name>
</gene>
<dbReference type="AlphaFoldDB" id="F0T907"/>
<keyword evidence="2" id="KW-1185">Reference proteome</keyword>
<evidence type="ECO:0008006" key="3">
    <source>
        <dbReference type="Google" id="ProtNLM"/>
    </source>
</evidence>
<dbReference type="eggNOG" id="arCOG01354">
    <property type="taxonomic scope" value="Archaea"/>
</dbReference>
<dbReference type="STRING" id="877455.Metbo_0377"/>
<dbReference type="RefSeq" id="WP_013643980.1">
    <property type="nucleotide sequence ID" value="NC_015216.1"/>
</dbReference>
<organism evidence="1 2">
    <name type="scientific">Methanobacterium lacus (strain AL-21)</name>
    <dbReference type="NCBI Taxonomy" id="877455"/>
    <lineage>
        <taxon>Archaea</taxon>
        <taxon>Methanobacteriati</taxon>
        <taxon>Methanobacteriota</taxon>
        <taxon>Methanomada group</taxon>
        <taxon>Methanobacteria</taxon>
        <taxon>Methanobacteriales</taxon>
        <taxon>Methanobacteriaceae</taxon>
        <taxon>Methanobacterium</taxon>
    </lineage>
</organism>
<protein>
    <recommendedName>
        <fullName evidence="3">KEOPS complex Pcc1-like subunit</fullName>
    </recommendedName>
</protein>
<dbReference type="GeneID" id="10276814"/>
<accession>F0T907</accession>
<dbReference type="NCBIfam" id="NF011470">
    <property type="entry name" value="PRK14887.1"/>
    <property type="match status" value="1"/>
</dbReference>
<dbReference type="KEGG" id="mel:Metbo_0377"/>
<name>F0T907_METLA</name>
<dbReference type="HOGENOM" id="CLU_184946_0_0_2"/>
<reference evidence="1 2" key="2">
    <citation type="journal article" date="2014" name="Int. J. Syst. Evol. Microbiol.">
        <title>Methanobacterium paludis sp. nov. and a novel strain of Methanobacterium lacus isolated from northern peatlands.</title>
        <authorList>
            <person name="Cadillo-Quiroz H."/>
            <person name="Brauer S.L."/>
            <person name="Goodson N."/>
            <person name="Yavitt J.B."/>
            <person name="Zinder S.H."/>
        </authorList>
    </citation>
    <scope>NUCLEOTIDE SEQUENCE [LARGE SCALE GENOMIC DNA]</scope>
    <source>
        <strain evidence="1 2">AL-21</strain>
    </source>
</reference>